<dbReference type="Proteomes" id="UP000239263">
    <property type="component" value="Unassembled WGS sequence"/>
</dbReference>
<dbReference type="EMBL" id="MSCO01000001">
    <property type="protein sequence ID" value="PQJ89473.1"/>
    <property type="molecule type" value="Genomic_DNA"/>
</dbReference>
<reference evidence="1 2" key="1">
    <citation type="submission" date="2016-12" db="EMBL/GenBank/DDBJ databases">
        <title>Diversity of luminous bacteria.</title>
        <authorList>
            <person name="Yoshizawa S."/>
            <person name="Kogure K."/>
        </authorList>
    </citation>
    <scope>NUCLEOTIDE SEQUENCE [LARGE SCALE GENOMIC DNA]</scope>
    <source>
        <strain evidence="1 2">ATCC 33715</strain>
    </source>
</reference>
<protein>
    <submittedName>
        <fullName evidence="1">Uncharacterized protein</fullName>
    </submittedName>
</protein>
<evidence type="ECO:0000313" key="2">
    <source>
        <dbReference type="Proteomes" id="UP000239263"/>
    </source>
</evidence>
<organism evidence="1 2">
    <name type="scientific">Aliivibrio sifiae</name>
    <dbReference type="NCBI Taxonomy" id="566293"/>
    <lineage>
        <taxon>Bacteria</taxon>
        <taxon>Pseudomonadati</taxon>
        <taxon>Pseudomonadota</taxon>
        <taxon>Gammaproteobacteria</taxon>
        <taxon>Vibrionales</taxon>
        <taxon>Vibrionaceae</taxon>
        <taxon>Aliivibrio</taxon>
    </lineage>
</organism>
<proteinExistence type="predicted"/>
<dbReference type="OrthoDB" id="5918197at2"/>
<dbReference type="AlphaFoldDB" id="A0A2S7XDN5"/>
<dbReference type="RefSeq" id="WP_105054996.1">
    <property type="nucleotide sequence ID" value="NZ_CAWNRT010000001.1"/>
</dbReference>
<name>A0A2S7XDN5_9GAMM</name>
<evidence type="ECO:0000313" key="1">
    <source>
        <dbReference type="EMBL" id="PQJ89473.1"/>
    </source>
</evidence>
<comment type="caution">
    <text evidence="1">The sequence shown here is derived from an EMBL/GenBank/DDBJ whole genome shotgun (WGS) entry which is preliminary data.</text>
</comment>
<gene>
    <name evidence="1" type="ORF">BTO22_07710</name>
</gene>
<sequence length="116" mass="13178">MIVDISVIYLILVSWNKPKTYSDLTQDYKCRTGDWHSPQSWGEALSQLNKVLADAHAPPLSALVVSQSTNEPGVLFWASAPNVPPKHNNPLKRTLMWQELINQVVTYQWPKKLPIN</sequence>
<accession>A0A2S7XDN5</accession>